<dbReference type="RefSeq" id="XP_040768595.1">
    <property type="nucleotide sequence ID" value="XM_040911472.1"/>
</dbReference>
<feature type="region of interest" description="Disordered" evidence="1">
    <location>
        <begin position="132"/>
        <end position="152"/>
    </location>
</feature>
<dbReference type="OrthoDB" id="2793944at2759"/>
<feature type="compositionally biased region" description="Low complexity" evidence="1">
    <location>
        <begin position="311"/>
        <end position="328"/>
    </location>
</feature>
<proteinExistence type="predicted"/>
<evidence type="ECO:0000313" key="3">
    <source>
        <dbReference type="Proteomes" id="UP000076871"/>
    </source>
</evidence>
<evidence type="ECO:0000256" key="1">
    <source>
        <dbReference type="SAM" id="MobiDB-lite"/>
    </source>
</evidence>
<gene>
    <name evidence="2" type="ORF">LAESUDRAFT_747468</name>
</gene>
<dbReference type="EMBL" id="KV427608">
    <property type="protein sequence ID" value="KZT10855.1"/>
    <property type="molecule type" value="Genomic_DNA"/>
</dbReference>
<keyword evidence="3" id="KW-1185">Reference proteome</keyword>
<protein>
    <submittedName>
        <fullName evidence="2">Uncharacterized protein</fullName>
    </submittedName>
</protein>
<reference evidence="2 3" key="1">
    <citation type="journal article" date="2016" name="Mol. Biol. Evol.">
        <title>Comparative Genomics of Early-Diverging Mushroom-Forming Fungi Provides Insights into the Origins of Lignocellulose Decay Capabilities.</title>
        <authorList>
            <person name="Nagy L.G."/>
            <person name="Riley R."/>
            <person name="Tritt A."/>
            <person name="Adam C."/>
            <person name="Daum C."/>
            <person name="Floudas D."/>
            <person name="Sun H."/>
            <person name="Yadav J.S."/>
            <person name="Pangilinan J."/>
            <person name="Larsson K.H."/>
            <person name="Matsuura K."/>
            <person name="Barry K."/>
            <person name="Labutti K."/>
            <person name="Kuo R."/>
            <person name="Ohm R.A."/>
            <person name="Bhattacharya S.S."/>
            <person name="Shirouzu T."/>
            <person name="Yoshinaga Y."/>
            <person name="Martin F.M."/>
            <person name="Grigoriev I.V."/>
            <person name="Hibbett D.S."/>
        </authorList>
    </citation>
    <scope>NUCLEOTIDE SEQUENCE [LARGE SCALE GENOMIC DNA]</scope>
    <source>
        <strain evidence="2 3">93-53</strain>
    </source>
</reference>
<dbReference type="AlphaFoldDB" id="A0A165GV28"/>
<evidence type="ECO:0000313" key="2">
    <source>
        <dbReference type="EMBL" id="KZT10855.1"/>
    </source>
</evidence>
<accession>A0A165GV28</accession>
<organism evidence="2 3">
    <name type="scientific">Laetiporus sulphureus 93-53</name>
    <dbReference type="NCBI Taxonomy" id="1314785"/>
    <lineage>
        <taxon>Eukaryota</taxon>
        <taxon>Fungi</taxon>
        <taxon>Dikarya</taxon>
        <taxon>Basidiomycota</taxon>
        <taxon>Agaricomycotina</taxon>
        <taxon>Agaricomycetes</taxon>
        <taxon>Polyporales</taxon>
        <taxon>Laetiporus</taxon>
    </lineage>
</organism>
<name>A0A165GV28_9APHY</name>
<dbReference type="GeneID" id="63828500"/>
<sequence length="494" mass="54764">MALKKYLSTFLRRRRSSSSTESPLEARLDELRQFWKATFQESLSRGDEYRAAATMHLRRSQEVLSGADMWHLQTMHDGLVVEREELSDFAQSPERLSFDIVSRASHYKSRAKSLYTEVREVVRRSQTSLEAVQTQSEHLDQESRVPGTTSPRIGHAVDIEREHIESPCQGRSQSGSIDHAVPELCNSPTDSELSSMYACQERLSGPEMPQSAITDYFDEPPLYCPWDPLTVENDFSGYYQSEGAVRTAAPRGHQVLDGRNLCFRTSVQCPTCYRYPLSLQLPPVHLGSHDRHSVQSGYSEVSGLSLGPATPRSSPQSSVPSQDLSSSPNFLKTLDEALRGLDTPLQVPAAGSTLSSVSVGQRSPAIMVDPYVPSPLPERSVVRMVSAGARGMPANPTTLPFRPIPDLRRSISQPLLTSRRARTRPMLTKEALAQLSSFTSELSSSVTPLSDDGYDDDDDHDLLNDDCTVEVASVVVQPYGHSRTNTVDLSFNYI</sequence>
<feature type="region of interest" description="Disordered" evidence="1">
    <location>
        <begin position="286"/>
        <end position="328"/>
    </location>
</feature>
<dbReference type="Proteomes" id="UP000076871">
    <property type="component" value="Unassembled WGS sequence"/>
</dbReference>
<dbReference type="InParanoid" id="A0A165GV28"/>